<dbReference type="AlphaFoldDB" id="A0A8J4DN38"/>
<gene>
    <name evidence="2" type="ORF">Val02_00540</name>
</gene>
<name>A0A8J4DN38_9ACTN</name>
<dbReference type="CDD" id="cd02440">
    <property type="entry name" value="AdoMet_MTases"/>
    <property type="match status" value="1"/>
</dbReference>
<dbReference type="InterPro" id="IPR025799">
    <property type="entry name" value="Arg_MeTrfase"/>
</dbReference>
<dbReference type="SUPFAM" id="SSF53335">
    <property type="entry name" value="S-adenosyl-L-methionine-dependent methyltransferases"/>
    <property type="match status" value="1"/>
</dbReference>
<dbReference type="GO" id="GO:0042054">
    <property type="term" value="F:histone methyltransferase activity"/>
    <property type="evidence" value="ECO:0007669"/>
    <property type="project" value="TreeGrafter"/>
</dbReference>
<feature type="domain" description="Methyltransferase" evidence="1">
    <location>
        <begin position="53"/>
        <end position="136"/>
    </location>
</feature>
<dbReference type="PANTHER" id="PTHR11006:SF53">
    <property type="entry name" value="PROTEIN ARGININE N-METHYLTRANSFERASE 3"/>
    <property type="match status" value="1"/>
</dbReference>
<dbReference type="EMBL" id="BOPF01000001">
    <property type="protein sequence ID" value="GIJ43168.1"/>
    <property type="molecule type" value="Genomic_DNA"/>
</dbReference>
<dbReference type="GO" id="GO:0016274">
    <property type="term" value="F:protein-arginine N-methyltransferase activity"/>
    <property type="evidence" value="ECO:0007669"/>
    <property type="project" value="InterPro"/>
</dbReference>
<keyword evidence="3" id="KW-1185">Reference proteome</keyword>
<dbReference type="Pfam" id="PF13649">
    <property type="entry name" value="Methyltransf_25"/>
    <property type="match status" value="1"/>
</dbReference>
<dbReference type="PANTHER" id="PTHR11006">
    <property type="entry name" value="PROTEIN ARGININE N-METHYLTRANSFERASE"/>
    <property type="match status" value="1"/>
</dbReference>
<sequence>MERVTAADLDAPHRGYPADVIPLQYHAHMLLDEPRMEAFARAVDLTVGPGTRVLDLGAGTGVLSYFAARRGAHVTAVEREPGVAETARAALREAVGDRVTLVHADAREFLPDGPVDVVLCEMLHVGLLRERQIEVVAAFKHRYLARFGGPLPRFVPEACVQAVAPVAQDFSYRGYHVPAPVFQEPFAAQPRTTPLAPPAVFQRFFYSDPLPRRCEASVAFTVEGAGVCNAVRLSTKNLLALTYDPPGSVDWLMNHLVVPLPAPVPVAAGRRLTVAFGYCPGDEIPALRDSLRVTLS</sequence>
<proteinExistence type="predicted"/>
<dbReference type="Proteomes" id="UP000619260">
    <property type="component" value="Unassembled WGS sequence"/>
</dbReference>
<evidence type="ECO:0000313" key="2">
    <source>
        <dbReference type="EMBL" id="GIJ43168.1"/>
    </source>
</evidence>
<dbReference type="Gene3D" id="3.40.50.150">
    <property type="entry name" value="Vaccinia Virus protein VP39"/>
    <property type="match status" value="1"/>
</dbReference>
<comment type="caution">
    <text evidence="2">The sequence shown here is derived from an EMBL/GenBank/DDBJ whole genome shotgun (WGS) entry which is preliminary data.</text>
</comment>
<dbReference type="InterPro" id="IPR041698">
    <property type="entry name" value="Methyltransf_25"/>
</dbReference>
<evidence type="ECO:0000259" key="1">
    <source>
        <dbReference type="Pfam" id="PF13649"/>
    </source>
</evidence>
<dbReference type="InterPro" id="IPR029063">
    <property type="entry name" value="SAM-dependent_MTases_sf"/>
</dbReference>
<accession>A0A8J4DN38</accession>
<organism evidence="2 3">
    <name type="scientific">Virgisporangium aliadipatigenens</name>
    <dbReference type="NCBI Taxonomy" id="741659"/>
    <lineage>
        <taxon>Bacteria</taxon>
        <taxon>Bacillati</taxon>
        <taxon>Actinomycetota</taxon>
        <taxon>Actinomycetes</taxon>
        <taxon>Micromonosporales</taxon>
        <taxon>Micromonosporaceae</taxon>
        <taxon>Virgisporangium</taxon>
    </lineage>
</organism>
<protein>
    <recommendedName>
        <fullName evidence="1">Methyltransferase domain-containing protein</fullName>
    </recommendedName>
</protein>
<reference evidence="2" key="1">
    <citation type="submission" date="2021-01" db="EMBL/GenBank/DDBJ databases">
        <title>Whole genome shotgun sequence of Virgisporangium aliadipatigenens NBRC 105644.</title>
        <authorList>
            <person name="Komaki H."/>
            <person name="Tamura T."/>
        </authorList>
    </citation>
    <scope>NUCLEOTIDE SEQUENCE</scope>
    <source>
        <strain evidence="2">NBRC 105644</strain>
    </source>
</reference>
<evidence type="ECO:0000313" key="3">
    <source>
        <dbReference type="Proteomes" id="UP000619260"/>
    </source>
</evidence>